<accession>H5TI95</accession>
<feature type="region of interest" description="Disordered" evidence="1">
    <location>
        <begin position="197"/>
        <end position="220"/>
    </location>
</feature>
<dbReference type="Gene3D" id="3.40.50.1000">
    <property type="entry name" value="HAD superfamily/HAD-like"/>
    <property type="match status" value="1"/>
</dbReference>
<dbReference type="Proteomes" id="UP000005038">
    <property type="component" value="Unassembled WGS sequence"/>
</dbReference>
<evidence type="ECO:0000313" key="2">
    <source>
        <dbReference type="EMBL" id="GAB33203.1"/>
    </source>
</evidence>
<dbReference type="EMBL" id="BAFB01000050">
    <property type="protein sequence ID" value="GAB33203.1"/>
    <property type="molecule type" value="Genomic_DNA"/>
</dbReference>
<dbReference type="STRING" id="1108044.GOOTI_050_00070"/>
<feature type="compositionally biased region" description="Basic and acidic residues" evidence="1">
    <location>
        <begin position="161"/>
        <end position="177"/>
    </location>
</feature>
<reference evidence="2" key="1">
    <citation type="submission" date="2012-02" db="EMBL/GenBank/DDBJ databases">
        <title>Whole genome shotgun sequence of Gordonia otitidis NBRC 100426.</title>
        <authorList>
            <person name="Yoshida I."/>
            <person name="Hosoyama A."/>
            <person name="Tsuchikane K."/>
            <person name="Katsumata H."/>
            <person name="Yamazaki S."/>
            <person name="Fujita N."/>
        </authorList>
    </citation>
    <scope>NUCLEOTIDE SEQUENCE [LARGE SCALE GENOMIC DNA]</scope>
    <source>
        <strain evidence="2">NBRC 100426</strain>
    </source>
</reference>
<evidence type="ECO:0000256" key="1">
    <source>
        <dbReference type="SAM" id="MobiDB-lite"/>
    </source>
</evidence>
<comment type="caution">
    <text evidence="2">The sequence shown here is derived from an EMBL/GenBank/DDBJ whole genome shotgun (WGS) entry which is preliminary data.</text>
</comment>
<feature type="region of interest" description="Disordered" evidence="1">
    <location>
        <begin position="150"/>
        <end position="177"/>
    </location>
</feature>
<sequence length="220" mass="25766">MNRFEWLLEGNRFSGWSKFIKRYPEATLISRGARLVDDAVDAGFQVAWSTTRPDHAAADTWQWLLANDLPVGPIMTRHQIKDGAYRDAFDVKVRQWYWWLSRFGERNPVAAWIDDELEAVQLLRQHGCPAWTAIGLQRAIVKSDGRPLPVVLAEQGPSQDELDRNRARREPGWRRHEDAFQAERSAWWRRERAKAAAERERRNRERDEGAGKPTTRRRPR</sequence>
<keyword evidence="3" id="KW-1185">Reference proteome</keyword>
<dbReference type="InterPro" id="IPR023214">
    <property type="entry name" value="HAD_sf"/>
</dbReference>
<gene>
    <name evidence="2" type="ORF">GOOTI_050_00070</name>
</gene>
<proteinExistence type="predicted"/>
<dbReference type="AlphaFoldDB" id="H5TI95"/>
<protein>
    <submittedName>
        <fullName evidence="2">Uncharacterized protein</fullName>
    </submittedName>
</protein>
<feature type="compositionally biased region" description="Basic and acidic residues" evidence="1">
    <location>
        <begin position="197"/>
        <end position="210"/>
    </location>
</feature>
<evidence type="ECO:0000313" key="3">
    <source>
        <dbReference type="Proteomes" id="UP000005038"/>
    </source>
</evidence>
<name>H5TI95_GORO1</name>
<organism evidence="2 3">
    <name type="scientific">Gordonia otitidis (strain DSM 44809 / CCUG 52243 / JCM 12355 / NBRC 100426 / IFM 10032)</name>
    <dbReference type="NCBI Taxonomy" id="1108044"/>
    <lineage>
        <taxon>Bacteria</taxon>
        <taxon>Bacillati</taxon>
        <taxon>Actinomycetota</taxon>
        <taxon>Actinomycetes</taxon>
        <taxon>Mycobacteriales</taxon>
        <taxon>Gordoniaceae</taxon>
        <taxon>Gordonia</taxon>
    </lineage>
</organism>